<dbReference type="EMBL" id="JARKIF010000001">
    <property type="protein sequence ID" value="KAJ7649760.1"/>
    <property type="molecule type" value="Genomic_DNA"/>
</dbReference>
<sequence>MPHPDVTSGLHGVHIEADSGLRAAPLAGRGPGAGPNTTLPLAYCSLPAAPDSLLAEQIWNHPITLNGLHRTSENHHGSVPPLFRNALFNHHRICIDPQAQEPTKVSGDTSLDLMAHLRRAGPFVEKSRTGSVLSRGCILKTDYYPSGRALDLDLDVHGAPNFRAPSVGGLNVFGVAQPRTQGLRAILSVLRCRPDTPDPTHVVWFSTREEPIVYISGRSFVLRDASQPSQILSLSDRAENLEDIEVRMKNDILQEAQRHGGLILTHNEMASDSGKGELRPTWTYANTSNVKTSKEIWGQMKDDGWNVDYHRIPIAPDQPIEDNYLDAYLRVVRNTDPLRTALVFSCGMGAVRSTFAMVAASIVRRKQLIIRGLPDPYASKRSSGPPTPETESRFMQALEQASAQRDLGNSRVRLTCLLQQLLQNQNPQYALLLMTRPALSESLLKAHVGNYELILSLLGCLDHGQQAKKLVDRVIDATDQVINLREDILINYLKYSITGMDEAQREDALDGAVKAMEKYFFAIAFASFVDSADDIPPSFSDWLKTRTEIWNQIKFLRKSSGSRLNVFAPIHDLLALSKSDWLDRAFDSTTGGQVGDEYSTHVFKHRSGLILRQGTFLKSDQWLQKSHHVDNGVQGAINFRRVPMSNIYALGQPTLEAIDEVISRIKDAHPGAQRIIWITLREEPIVYINGEPYCLRRELFSLRNMKDYDGISASRLEVLEENLRDDVVSELKSFGRLLLHTEAEDGTVIPVLKEIKNELDDVVVLKDVMTSRSTMSDVEYHRIPMTAEKPPDFPDLQDLMDVVLGSSTDTPIVVNCQLGRGMSTLASVILLLIRQWLDPDVFSRKSSSTSLPSTVKSPHSYHIINNLLRVFTKGITVKDSVDEAIERASLVYNLIDGIEEARMKAHQATDDKEKRRHAMKGMHHLHRYFTLVVFQAYLQSTEPDTMRSFESIEAFVLSRPVIKTFENELFTDGLDALKPLERPDVTDGVADPDEVNKVVRNRAGIILSASTILKNDMFSNLRKMTPPEHIEGAPNFRQLPLTLRSSSGTGLVPGGPKTVCGSGMPTVEGLRRVLFRLDAGPSGKNNVFWTCLREEAVVYVAGSPHVLRLAENPLENLETTGVTTSMVEQMEEAFKKDVLREVRENDGRVLLHDDCEESPGSSTIVPICFHVDEEGRIQGERFFCLTMTANIMQIDYGRIAITNEQAPLPDALSHLFDGVRLGLTQGSDFVFNCQMGRGRTTTAMVAACLIATTQNWDGGEPPKWEDEEITSDDDGLSEEKAYLQGGYKTILQLVGVLSCGKLAKRLADRAIDVMQDVQNLRKAIYDNKLKVAACEKGSAKERKLHNLTVHYLYRYGSLIVFADYLIELQNKKQPEVTFTDWLKKHPEITKSLGRRPLD</sequence>
<keyword evidence="2" id="KW-1185">Reference proteome</keyword>
<reference evidence="1" key="1">
    <citation type="submission" date="2023-03" db="EMBL/GenBank/DDBJ databases">
        <title>Massive genome expansion in bonnet fungi (Mycena s.s.) driven by repeated elements and novel gene families across ecological guilds.</title>
        <authorList>
            <consortium name="Lawrence Berkeley National Laboratory"/>
            <person name="Harder C.B."/>
            <person name="Miyauchi S."/>
            <person name="Viragh M."/>
            <person name="Kuo A."/>
            <person name="Thoen E."/>
            <person name="Andreopoulos B."/>
            <person name="Lu D."/>
            <person name="Skrede I."/>
            <person name="Drula E."/>
            <person name="Henrissat B."/>
            <person name="Morin E."/>
            <person name="Kohler A."/>
            <person name="Barry K."/>
            <person name="LaButti K."/>
            <person name="Morin E."/>
            <person name="Salamov A."/>
            <person name="Lipzen A."/>
            <person name="Mereny Z."/>
            <person name="Hegedus B."/>
            <person name="Baldrian P."/>
            <person name="Stursova M."/>
            <person name="Weitz H."/>
            <person name="Taylor A."/>
            <person name="Grigoriev I.V."/>
            <person name="Nagy L.G."/>
            <person name="Martin F."/>
            <person name="Kauserud H."/>
        </authorList>
    </citation>
    <scope>NUCLEOTIDE SEQUENCE</scope>
    <source>
        <strain evidence="1">9284</strain>
    </source>
</reference>
<proteinExistence type="predicted"/>
<evidence type="ECO:0000313" key="1">
    <source>
        <dbReference type="EMBL" id="KAJ7649760.1"/>
    </source>
</evidence>
<comment type="caution">
    <text evidence="1">The sequence shown here is derived from an EMBL/GenBank/DDBJ whole genome shotgun (WGS) entry which is preliminary data.</text>
</comment>
<evidence type="ECO:0000313" key="2">
    <source>
        <dbReference type="Proteomes" id="UP001221142"/>
    </source>
</evidence>
<dbReference type="SUPFAM" id="SSF52799">
    <property type="entry name" value="(Phosphotyrosine protein) phosphatases II"/>
    <property type="match status" value="3"/>
</dbReference>
<dbReference type="SMART" id="SM01301">
    <property type="entry name" value="PTPlike_phytase"/>
    <property type="match status" value="3"/>
</dbReference>
<dbReference type="InterPro" id="IPR050561">
    <property type="entry name" value="PTP"/>
</dbReference>
<accession>A0AAD7CI39</accession>
<protein>
    <submittedName>
        <fullName evidence="1">Inositol hexakisphosphate-domain-containing protein</fullName>
    </submittedName>
</protein>
<dbReference type="Pfam" id="PF14566">
    <property type="entry name" value="PTPlike_phytase"/>
    <property type="match status" value="3"/>
</dbReference>
<organism evidence="1 2">
    <name type="scientific">Roridomyces roridus</name>
    <dbReference type="NCBI Taxonomy" id="1738132"/>
    <lineage>
        <taxon>Eukaryota</taxon>
        <taxon>Fungi</taxon>
        <taxon>Dikarya</taxon>
        <taxon>Basidiomycota</taxon>
        <taxon>Agaricomycotina</taxon>
        <taxon>Agaricomycetes</taxon>
        <taxon>Agaricomycetidae</taxon>
        <taxon>Agaricales</taxon>
        <taxon>Marasmiineae</taxon>
        <taxon>Mycenaceae</taxon>
        <taxon>Roridomyces</taxon>
    </lineage>
</organism>
<dbReference type="Proteomes" id="UP001221142">
    <property type="component" value="Unassembled WGS sequence"/>
</dbReference>
<dbReference type="Gene3D" id="3.90.190.10">
    <property type="entry name" value="Protein tyrosine phosphatase superfamily"/>
    <property type="match status" value="3"/>
</dbReference>
<dbReference type="CDD" id="cd14496">
    <property type="entry name" value="PTP_paladin"/>
    <property type="match status" value="2"/>
</dbReference>
<gene>
    <name evidence="1" type="ORF">FB45DRAFT_1017210</name>
</gene>
<dbReference type="PANTHER" id="PTHR23339">
    <property type="entry name" value="TYROSINE SPECIFIC PROTEIN PHOSPHATASE AND DUAL SPECIFICITY PROTEIN PHOSPHATASE"/>
    <property type="match status" value="1"/>
</dbReference>
<name>A0AAD7CI39_9AGAR</name>
<dbReference type="InterPro" id="IPR029021">
    <property type="entry name" value="Prot-tyrosine_phosphatase-like"/>
</dbReference>